<dbReference type="RefSeq" id="WP_269434655.1">
    <property type="nucleotide sequence ID" value="NZ_AP021874.1"/>
</dbReference>
<dbReference type="KEGG" id="dalk:DSCA_17350"/>
<reference evidence="1 2" key="1">
    <citation type="submission" date="2019-11" db="EMBL/GenBank/DDBJ databases">
        <title>Comparative genomics of hydrocarbon-degrading Desulfosarcina strains.</title>
        <authorList>
            <person name="Watanabe M."/>
            <person name="Kojima H."/>
            <person name="Fukui M."/>
        </authorList>
    </citation>
    <scope>NUCLEOTIDE SEQUENCE [LARGE SCALE GENOMIC DNA]</scope>
    <source>
        <strain evidence="1 2">PL12</strain>
    </source>
</reference>
<dbReference type="Proteomes" id="UP000427906">
    <property type="component" value="Chromosome"/>
</dbReference>
<keyword evidence="2" id="KW-1185">Reference proteome</keyword>
<sequence length="44" mass="4911">MAGPLRIAFPGAFYYITARGNECQAIFKSRREPEGFLESLETAT</sequence>
<dbReference type="AlphaFoldDB" id="A0A5K7YHD4"/>
<dbReference type="EMBL" id="AP021874">
    <property type="protein sequence ID" value="BBO67805.1"/>
    <property type="molecule type" value="Genomic_DNA"/>
</dbReference>
<organism evidence="1 2">
    <name type="scientific">Desulfosarcina alkanivorans</name>
    <dbReference type="NCBI Taxonomy" id="571177"/>
    <lineage>
        <taxon>Bacteria</taxon>
        <taxon>Pseudomonadati</taxon>
        <taxon>Thermodesulfobacteriota</taxon>
        <taxon>Desulfobacteria</taxon>
        <taxon>Desulfobacterales</taxon>
        <taxon>Desulfosarcinaceae</taxon>
        <taxon>Desulfosarcina</taxon>
    </lineage>
</organism>
<evidence type="ECO:0000313" key="2">
    <source>
        <dbReference type="Proteomes" id="UP000427906"/>
    </source>
</evidence>
<accession>A0A5K7YHD4</accession>
<name>A0A5K7YHD4_9BACT</name>
<evidence type="ECO:0000313" key="1">
    <source>
        <dbReference type="EMBL" id="BBO67805.1"/>
    </source>
</evidence>
<protein>
    <submittedName>
        <fullName evidence="1">Uncharacterized protein</fullName>
    </submittedName>
</protein>
<proteinExistence type="predicted"/>
<gene>
    <name evidence="1" type="ORF">DSCA_17350</name>
</gene>